<organism evidence="1 2">
    <name type="scientific">Psychroflexus salis</name>
    <dbReference type="NCBI Taxonomy" id="1526574"/>
    <lineage>
        <taxon>Bacteria</taxon>
        <taxon>Pseudomonadati</taxon>
        <taxon>Bacteroidota</taxon>
        <taxon>Flavobacteriia</taxon>
        <taxon>Flavobacteriales</taxon>
        <taxon>Flavobacteriaceae</taxon>
        <taxon>Psychroflexus</taxon>
    </lineage>
</organism>
<dbReference type="EMBL" id="BMGL01000008">
    <property type="protein sequence ID" value="GGE14443.1"/>
    <property type="molecule type" value="Genomic_DNA"/>
</dbReference>
<reference evidence="1 2" key="1">
    <citation type="journal article" date="2014" name="Int. J. Syst. Evol. Microbiol.">
        <title>Complete genome sequence of Corynebacterium casei LMG S-19264T (=DSM 44701T), isolated from a smear-ripened cheese.</title>
        <authorList>
            <consortium name="US DOE Joint Genome Institute (JGI-PGF)"/>
            <person name="Walter F."/>
            <person name="Albersmeier A."/>
            <person name="Kalinowski J."/>
            <person name="Ruckert C."/>
        </authorList>
    </citation>
    <scope>NUCLEOTIDE SEQUENCE [LARGE SCALE GENOMIC DNA]</scope>
    <source>
        <strain evidence="1 2">CGMCC 1.12925</strain>
    </source>
</reference>
<protein>
    <recommendedName>
        <fullName evidence="3">DUF4294 domain-containing protein</fullName>
    </recommendedName>
</protein>
<dbReference type="AlphaFoldDB" id="A0A917E8G4"/>
<dbReference type="Proteomes" id="UP000599688">
    <property type="component" value="Unassembled WGS sequence"/>
</dbReference>
<evidence type="ECO:0008006" key="3">
    <source>
        <dbReference type="Google" id="ProtNLM"/>
    </source>
</evidence>
<accession>A0A917E8G4</accession>
<keyword evidence="2" id="KW-1185">Reference proteome</keyword>
<proteinExistence type="predicted"/>
<sequence>MHSSFAQKEADTLTKQTRDTVDVEIYQFVNDSVFEDAVYLDEVLILPKLQFTNKKDLREYLILQRKTKKVWPYAVLAAQRLDSLNVRLAKIESKSKRKRYTKMIQKYIEGEFTDELKKLTKTEGQILVKLMHRQTGETTFDLVKELRTGWRAFWYNTTANMFNISLKEEFDPYQVREDFLIEDILQRKFSKGSLEKQPPAISIDYYELTSIWKDKVQIFK</sequence>
<dbReference type="InterPro" id="IPR025636">
    <property type="entry name" value="DUF4294"/>
</dbReference>
<gene>
    <name evidence="1" type="ORF">GCM10010831_14770</name>
</gene>
<evidence type="ECO:0000313" key="1">
    <source>
        <dbReference type="EMBL" id="GGE14443.1"/>
    </source>
</evidence>
<name>A0A917E8G4_9FLAO</name>
<evidence type="ECO:0000313" key="2">
    <source>
        <dbReference type="Proteomes" id="UP000599688"/>
    </source>
</evidence>
<comment type="caution">
    <text evidence="1">The sequence shown here is derived from an EMBL/GenBank/DDBJ whole genome shotgun (WGS) entry which is preliminary data.</text>
</comment>
<dbReference type="Pfam" id="PF14127">
    <property type="entry name" value="DUF4294"/>
    <property type="match status" value="1"/>
</dbReference>